<reference evidence="3" key="1">
    <citation type="journal article" date="2012" name="Science">
        <title>The Paleozoic origin of enzymatic lignin decomposition reconstructed from 31 fungal genomes.</title>
        <authorList>
            <person name="Floudas D."/>
            <person name="Binder M."/>
            <person name="Riley R."/>
            <person name="Barry K."/>
            <person name="Blanchette R.A."/>
            <person name="Henrissat B."/>
            <person name="Martinez A.T."/>
            <person name="Otillar R."/>
            <person name="Spatafora J.W."/>
            <person name="Yadav J.S."/>
            <person name="Aerts A."/>
            <person name="Benoit I."/>
            <person name="Boyd A."/>
            <person name="Carlson A."/>
            <person name="Copeland A."/>
            <person name="Coutinho P.M."/>
            <person name="de Vries R.P."/>
            <person name="Ferreira P."/>
            <person name="Findley K."/>
            <person name="Foster B."/>
            <person name="Gaskell J."/>
            <person name="Glotzer D."/>
            <person name="Gorecki P."/>
            <person name="Heitman J."/>
            <person name="Hesse C."/>
            <person name="Hori C."/>
            <person name="Igarashi K."/>
            <person name="Jurgens J.A."/>
            <person name="Kallen N."/>
            <person name="Kersten P."/>
            <person name="Kohler A."/>
            <person name="Kuees U."/>
            <person name="Kumar T.K.A."/>
            <person name="Kuo A."/>
            <person name="LaButti K."/>
            <person name="Larrondo L.F."/>
            <person name="Lindquist E."/>
            <person name="Ling A."/>
            <person name="Lombard V."/>
            <person name="Lucas S."/>
            <person name="Lundell T."/>
            <person name="Martin R."/>
            <person name="McLaughlin D.J."/>
            <person name="Morgenstern I."/>
            <person name="Morin E."/>
            <person name="Murat C."/>
            <person name="Nagy L.G."/>
            <person name="Nolan M."/>
            <person name="Ohm R.A."/>
            <person name="Patyshakuliyeva A."/>
            <person name="Rokas A."/>
            <person name="Ruiz-Duenas F.J."/>
            <person name="Sabat G."/>
            <person name="Salamov A."/>
            <person name="Samejima M."/>
            <person name="Schmutz J."/>
            <person name="Slot J.C."/>
            <person name="St John F."/>
            <person name="Stenlid J."/>
            <person name="Sun H."/>
            <person name="Sun S."/>
            <person name="Syed K."/>
            <person name="Tsang A."/>
            <person name="Wiebenga A."/>
            <person name="Young D."/>
            <person name="Pisabarro A."/>
            <person name="Eastwood D.C."/>
            <person name="Martin F."/>
            <person name="Cullen D."/>
            <person name="Grigoriev I.V."/>
            <person name="Hibbett D.S."/>
        </authorList>
    </citation>
    <scope>NUCLEOTIDE SEQUENCE [LARGE SCALE GENOMIC DNA]</scope>
    <source>
        <strain evidence="3">FP-101664</strain>
    </source>
</reference>
<gene>
    <name evidence="2" type="ORF">TRAVEDRAFT_79973</name>
</gene>
<dbReference type="RefSeq" id="XP_008045645.1">
    <property type="nucleotide sequence ID" value="XM_008047454.1"/>
</dbReference>
<dbReference type="OMA" id="CKMISHI"/>
<dbReference type="Pfam" id="PF20209">
    <property type="entry name" value="DUF6570"/>
    <property type="match status" value="1"/>
</dbReference>
<evidence type="ECO:0000313" key="2">
    <source>
        <dbReference type="EMBL" id="EIW51497.1"/>
    </source>
</evidence>
<dbReference type="AlphaFoldDB" id="R7S7B9"/>
<dbReference type="OrthoDB" id="2799407at2759"/>
<dbReference type="EMBL" id="JH711801">
    <property type="protein sequence ID" value="EIW51497.1"/>
    <property type="molecule type" value="Genomic_DNA"/>
</dbReference>
<proteinExistence type="predicted"/>
<sequence>PVLYEGGVRIVGGIRVLSVCSECIGPLRAKHLPRHALANGLWLGDCPPELQGLRYVEQLLVARNRHSFCVAQVTRGRQRYLTANAIIFGQPVARMYSMLPPMR</sequence>
<dbReference type="GeneID" id="19420393"/>
<dbReference type="KEGG" id="tvs:TRAVEDRAFT_79973"/>
<protein>
    <recommendedName>
        <fullName evidence="1">DUF6570 domain-containing protein</fullName>
    </recommendedName>
</protein>
<accession>R7S7B9</accession>
<keyword evidence="3" id="KW-1185">Reference proteome</keyword>
<evidence type="ECO:0000259" key="1">
    <source>
        <dbReference type="Pfam" id="PF20209"/>
    </source>
</evidence>
<evidence type="ECO:0000313" key="3">
    <source>
        <dbReference type="Proteomes" id="UP000054317"/>
    </source>
</evidence>
<dbReference type="InterPro" id="IPR046700">
    <property type="entry name" value="DUF6570"/>
</dbReference>
<feature type="non-terminal residue" evidence="2">
    <location>
        <position position="1"/>
    </location>
</feature>
<name>R7S7B9_TRAVS</name>
<feature type="domain" description="DUF6570" evidence="1">
    <location>
        <begin position="30"/>
        <end position="102"/>
    </location>
</feature>
<dbReference type="Proteomes" id="UP000054317">
    <property type="component" value="Unassembled WGS sequence"/>
</dbReference>
<feature type="non-terminal residue" evidence="2">
    <location>
        <position position="103"/>
    </location>
</feature>
<organism evidence="2 3">
    <name type="scientific">Trametes versicolor (strain FP-101664)</name>
    <name type="common">White-rot fungus</name>
    <name type="synonym">Coriolus versicolor</name>
    <dbReference type="NCBI Taxonomy" id="717944"/>
    <lineage>
        <taxon>Eukaryota</taxon>
        <taxon>Fungi</taxon>
        <taxon>Dikarya</taxon>
        <taxon>Basidiomycota</taxon>
        <taxon>Agaricomycotina</taxon>
        <taxon>Agaricomycetes</taxon>
        <taxon>Polyporales</taxon>
        <taxon>Polyporaceae</taxon>
        <taxon>Trametes</taxon>
    </lineage>
</organism>